<name>A0AAN6JQJ1_9BASI</name>
<keyword evidence="5" id="KW-1185">Reference proteome</keyword>
<evidence type="ECO:0000256" key="1">
    <source>
        <dbReference type="ARBA" id="ARBA00005724"/>
    </source>
</evidence>
<feature type="compositionally biased region" description="Polar residues" evidence="2">
    <location>
        <begin position="868"/>
        <end position="895"/>
    </location>
</feature>
<evidence type="ECO:0000256" key="2">
    <source>
        <dbReference type="SAM" id="MobiDB-lite"/>
    </source>
</evidence>
<sequence>MHERGEPRPLKTAVATLTSEPSYLQTLRKLVELVRKVVFLPILAHFDAVFESSPGPSPSAPQSPAVAPEERKEQDQTSLSHRPGERQREDGSADSEAYFALHIIFQSIQVLIPFGKAQPIAIQTNTARTLLEVCGPEIFETAFRLCYPPLNRNQPSGTVPVFQSYPAKLLASISTESALSILFKVGRVKPQTQSAPLSSSTVVLPEVADQQPRKMQSYVSKMAKRMSALHLLRPDGVSALMRFSADDDELAPNLAQLDSSRAVLILARVLSDEPAGVPRKVWIQSVLPQITQFIAEAASQPSPSPASSVQVRAVVLAMARFARKEPAWTEHILLQDYIYCAFLGQHAASSGAEDARQEASGPVPRQETVAKAEEDVVVSSLRVKQAADALLCIFEHAEPSTDFFHFLLRPILAPCLALLDHLSRQITSAGRSSKVSSKGKGRADADGGRQELRDAIRTCLSAWIRLAPAEEIAHEFGPIGGGALLERVATGRIFAIDRQRKESSSDMTTPVSESEITTETGDESVQPGDEDSDTLPVPSPELDEIPQESTLSSPSSNYLYSQVDPLSAILDQLPASMKSQVHLTESLKASNSLPPSTLGALSLPDIQPLTLTTLLKECGRIDVAKLVLQAVLDRYVAARAQQSLRSDEPGVDVRPIIYLQFILQLFDTFGEALLKDDVQGIFAFVDFVLSQWSKQPEPSRPEDDKSAPEEKAHSEGLSGLLNVSGSLPSRSQDEMSKEDGDEDSSGELTTALNLLLALLEGDPQLSTHTNPMLGVIQARLPPLLSSKDEEVRRVVQEAMLVLQARKASEHSANNRNAGKGDKSKKAQQTPRERGLEKYQEALKLLQDPILPVRAHGLVILRELVSEPEPSSDSGSTQRRNTKSARTSLISDLSEPSTERIQEVKGEEKEGQKEARPEVDPALLPAILDIFVQAIQDEESYLYLNAVQGLAALAISGGRGVLKVLVGKYVKDDVGGGGGRGGLVPDQAEVDRRLRIGEALLRVVQRCGPGLGPDVSLVAEPLLTMLRKADEPVALRTSAVSLLGTCIEAAPMAMQARGFTAALVPICLDIISLESTDRNLQSVSKLQRASEKAKRKETISVRLGSGALLDVDEEEEEQKADDALAKDTKLPQLRRSALFLLSLLLSGANQVLEMHLEEAEREVSGGGTSSLLTSIGGRKEGEGGGGGESDSSSLMTLRLPGGALLAPLPASANSGRAVAEKRTTPPPLMFDPQQLERTKVVLRYVKEKDTDTVVRVQAGEAEQMCLDLEVRLVQVAAVSS</sequence>
<dbReference type="Pfam" id="PF10363">
    <property type="entry name" value="RTP1_C1"/>
    <property type="match status" value="1"/>
</dbReference>
<dbReference type="InterPro" id="IPR019451">
    <property type="entry name" value="Rtp1_C1"/>
</dbReference>
<feature type="region of interest" description="Disordered" evidence="2">
    <location>
        <begin position="1161"/>
        <end position="1192"/>
    </location>
</feature>
<dbReference type="GO" id="GO:0009306">
    <property type="term" value="P:protein secretion"/>
    <property type="evidence" value="ECO:0007669"/>
    <property type="project" value="TreeGrafter"/>
</dbReference>
<feature type="compositionally biased region" description="Polar residues" evidence="2">
    <location>
        <begin position="547"/>
        <end position="556"/>
    </location>
</feature>
<protein>
    <recommendedName>
        <fullName evidence="3">RNA polymerase II assembly factor Rtp1 C-terminal domain-containing protein</fullName>
    </recommendedName>
</protein>
<feature type="region of interest" description="Disordered" evidence="2">
    <location>
        <begin position="866"/>
        <end position="917"/>
    </location>
</feature>
<comment type="caution">
    <text evidence="4">The sequence shown here is derived from an EMBL/GenBank/DDBJ whole genome shotgun (WGS) entry which is preliminary data.</text>
</comment>
<evidence type="ECO:0000313" key="5">
    <source>
        <dbReference type="Proteomes" id="UP001176517"/>
    </source>
</evidence>
<feature type="compositionally biased region" description="Basic and acidic residues" evidence="2">
    <location>
        <begin position="896"/>
        <end position="917"/>
    </location>
</feature>
<evidence type="ECO:0000259" key="3">
    <source>
        <dbReference type="Pfam" id="PF10363"/>
    </source>
</evidence>
<dbReference type="PANTHER" id="PTHR20959:SF1">
    <property type="entry name" value="TRANSPORT AND GOLGI ORGANIZATION PROTEIN 6 HOMOLOG"/>
    <property type="match status" value="1"/>
</dbReference>
<dbReference type="PANTHER" id="PTHR20959">
    <property type="entry name" value="TRANSPORT AND GOLGI ORGANIZATION PROTEIN 6 FAMILY MEMBER"/>
    <property type="match status" value="1"/>
</dbReference>
<feature type="region of interest" description="Disordered" evidence="2">
    <location>
        <begin position="694"/>
        <end position="746"/>
    </location>
</feature>
<dbReference type="AlphaFoldDB" id="A0AAN6JQJ1"/>
<accession>A0AAN6JQJ1</accession>
<feature type="region of interest" description="Disordered" evidence="2">
    <location>
        <begin position="805"/>
        <end position="834"/>
    </location>
</feature>
<feature type="region of interest" description="Disordered" evidence="2">
    <location>
        <begin position="430"/>
        <end position="449"/>
    </location>
</feature>
<feature type="compositionally biased region" description="Polar residues" evidence="2">
    <location>
        <begin position="505"/>
        <end position="519"/>
    </location>
</feature>
<feature type="compositionally biased region" description="Basic and acidic residues" evidence="2">
    <location>
        <begin position="697"/>
        <end position="714"/>
    </location>
</feature>
<dbReference type="InterPro" id="IPR039600">
    <property type="entry name" value="TANGO6/Rtp1"/>
</dbReference>
<organism evidence="4 5">
    <name type="scientific">Tilletia horrida</name>
    <dbReference type="NCBI Taxonomy" id="155126"/>
    <lineage>
        <taxon>Eukaryota</taxon>
        <taxon>Fungi</taxon>
        <taxon>Dikarya</taxon>
        <taxon>Basidiomycota</taxon>
        <taxon>Ustilaginomycotina</taxon>
        <taxon>Exobasidiomycetes</taxon>
        <taxon>Tilletiales</taxon>
        <taxon>Tilletiaceae</taxon>
        <taxon>Tilletia</taxon>
    </lineage>
</organism>
<comment type="similarity">
    <text evidence="1">Belongs to the Tango6 family.</text>
</comment>
<dbReference type="InterPro" id="IPR016024">
    <property type="entry name" value="ARM-type_fold"/>
</dbReference>
<feature type="compositionally biased region" description="Basic and acidic residues" evidence="2">
    <location>
        <begin position="818"/>
        <end position="834"/>
    </location>
</feature>
<dbReference type="EMBL" id="JAPDMZ010000153">
    <property type="protein sequence ID" value="KAK0547726.1"/>
    <property type="molecule type" value="Genomic_DNA"/>
</dbReference>
<gene>
    <name evidence="4" type="ORF">OC846_004737</name>
</gene>
<feature type="domain" description="RNA polymerase II assembly factor Rtp1 C-terminal" evidence="3">
    <location>
        <begin position="838"/>
        <end position="1007"/>
    </location>
</feature>
<feature type="region of interest" description="Disordered" evidence="2">
    <location>
        <begin position="51"/>
        <end position="92"/>
    </location>
</feature>
<evidence type="ECO:0000313" key="4">
    <source>
        <dbReference type="EMBL" id="KAK0547726.1"/>
    </source>
</evidence>
<feature type="compositionally biased region" description="Basic and acidic residues" evidence="2">
    <location>
        <begin position="82"/>
        <end position="91"/>
    </location>
</feature>
<dbReference type="SUPFAM" id="SSF48371">
    <property type="entry name" value="ARM repeat"/>
    <property type="match status" value="1"/>
</dbReference>
<dbReference type="Proteomes" id="UP001176517">
    <property type="component" value="Unassembled WGS sequence"/>
</dbReference>
<feature type="region of interest" description="Disordered" evidence="2">
    <location>
        <begin position="499"/>
        <end position="556"/>
    </location>
</feature>
<proteinExistence type="inferred from homology"/>
<reference evidence="4" key="1">
    <citation type="journal article" date="2023" name="PhytoFront">
        <title>Draft Genome Resources of Seven Strains of Tilletia horrida, Causal Agent of Kernel Smut of Rice.</title>
        <authorList>
            <person name="Khanal S."/>
            <person name="Antony Babu S."/>
            <person name="Zhou X.G."/>
        </authorList>
    </citation>
    <scope>NUCLEOTIDE SEQUENCE</scope>
    <source>
        <strain evidence="4">TX6</strain>
    </source>
</reference>
<feature type="compositionally biased region" description="Low complexity" evidence="2">
    <location>
        <begin position="715"/>
        <end position="729"/>
    </location>
</feature>